<sequence>MSLDLAPDHIKLAVDLIELLESHQVEPHVAVGALTIVLHDFKEKQNKLEEVDKEK</sequence>
<proteinExistence type="predicted"/>
<protein>
    <submittedName>
        <fullName evidence="1">DUF2496 superfamily protein</fullName>
    </submittedName>
</protein>
<reference evidence="1 2" key="1">
    <citation type="submission" date="2020-06" db="EMBL/GenBank/DDBJ databases">
        <authorList>
            <person name="Voronona O.L."/>
            <person name="Aksenova E.I."/>
            <person name="Kunda M.S."/>
            <person name="Semenov A.N."/>
            <person name="Ryzhova N."/>
        </authorList>
    </citation>
    <scope>NUCLEOTIDE SEQUENCE [LARGE SCALE GENOMIC DNA]</scope>
    <source>
        <strain evidence="1 2">MPKMM3633</strain>
    </source>
</reference>
<organism evidence="1 2">
    <name type="scientific">Marinomonas primoryensis</name>
    <dbReference type="NCBI Taxonomy" id="178399"/>
    <lineage>
        <taxon>Bacteria</taxon>
        <taxon>Pseudomonadati</taxon>
        <taxon>Pseudomonadota</taxon>
        <taxon>Gammaproteobacteria</taxon>
        <taxon>Oceanospirillales</taxon>
        <taxon>Oceanospirillaceae</taxon>
        <taxon>Marinomonas</taxon>
    </lineage>
</organism>
<evidence type="ECO:0000313" key="1">
    <source>
        <dbReference type="EMBL" id="QKK81409.1"/>
    </source>
</evidence>
<dbReference type="Proteomes" id="UP000509371">
    <property type="component" value="Chromosome"/>
</dbReference>
<dbReference type="KEGG" id="mpri:MP3633_2682"/>
<gene>
    <name evidence="1" type="ORF">MP3633_2682</name>
</gene>
<dbReference type="EMBL" id="CP054301">
    <property type="protein sequence ID" value="QKK81409.1"/>
    <property type="molecule type" value="Genomic_DNA"/>
</dbReference>
<dbReference type="Pfam" id="PF10689">
    <property type="entry name" value="DUF2496"/>
    <property type="match status" value="1"/>
</dbReference>
<dbReference type="AlphaFoldDB" id="A0A859D3J7"/>
<dbReference type="RefSeq" id="WP_176335900.1">
    <property type="nucleotide sequence ID" value="NZ_BAAAEF010000031.1"/>
</dbReference>
<evidence type="ECO:0000313" key="2">
    <source>
        <dbReference type="Proteomes" id="UP000509371"/>
    </source>
</evidence>
<accession>A0A859D3J7</accession>
<dbReference type="InterPro" id="IPR019630">
    <property type="entry name" value="DUF2496_YbaM-rel"/>
</dbReference>
<name>A0A859D3J7_9GAMM</name>